<dbReference type="SUPFAM" id="SSF51101">
    <property type="entry name" value="Mannose-binding lectins"/>
    <property type="match status" value="1"/>
</dbReference>
<sequence length="312" mass="34119">MINLRASNGAPDDVTPRHQNIKQLVNFIKVNSAGNAVIVFGDTYSRYTRSKDNIHLLTTQTGLTDAWVQTIGGDPPAAGADAMECPKGAPPNINCEVGDKVFYRGSPTINLNSTGFFYDNSRFLSPKGDLLTDHNPVRVEFAYTLTNGLRQSKPYGGPHGTWFNDLASIPVSPKLKYVILRGDQRLDRITLALTSGQTFNHGGSGGHPYSLYMTEGEYVKSVKLCWGKTYEHTRIFYAQVSTNWEKQVQAGNLTNDCATFTPPSEHAVVGTYGRSGSEVDQLGFIYAPVNVPPATTSTMSTRTIAPEPTNVY</sequence>
<dbReference type="SUPFAM" id="SSF56219">
    <property type="entry name" value="DNase I-like"/>
    <property type="match status" value="1"/>
</dbReference>
<dbReference type="Pfam" id="PF01419">
    <property type="entry name" value="Jacalin"/>
    <property type="match status" value="1"/>
</dbReference>
<dbReference type="Proteomes" id="UP000663841">
    <property type="component" value="Unassembled WGS sequence"/>
</dbReference>
<dbReference type="AlphaFoldDB" id="A0A8H3A4A8"/>
<feature type="domain" description="Jacalin-type lectin" evidence="1">
    <location>
        <begin position="149"/>
        <end position="288"/>
    </location>
</feature>
<dbReference type="Gene3D" id="2.100.10.30">
    <property type="entry name" value="Jacalin-like lectin domain"/>
    <property type="match status" value="1"/>
</dbReference>
<dbReference type="InterPro" id="IPR036691">
    <property type="entry name" value="Endo/exonu/phosph_ase_sf"/>
</dbReference>
<dbReference type="SMART" id="SM00915">
    <property type="entry name" value="Jacalin"/>
    <property type="match status" value="1"/>
</dbReference>
<evidence type="ECO:0000313" key="2">
    <source>
        <dbReference type="EMBL" id="CAE6403390.1"/>
    </source>
</evidence>
<dbReference type="InterPro" id="IPR036404">
    <property type="entry name" value="Jacalin-like_lectin_dom_sf"/>
</dbReference>
<dbReference type="InterPro" id="IPR001229">
    <property type="entry name" value="Jacalin-like_lectin_dom"/>
</dbReference>
<evidence type="ECO:0000313" key="3">
    <source>
        <dbReference type="Proteomes" id="UP000663841"/>
    </source>
</evidence>
<protein>
    <recommendedName>
        <fullName evidence="1">Jacalin-type lectin domain-containing protein</fullName>
    </recommendedName>
</protein>
<dbReference type="Gene3D" id="3.60.10.10">
    <property type="entry name" value="Endonuclease/exonuclease/phosphatase"/>
    <property type="match status" value="1"/>
</dbReference>
<dbReference type="CDD" id="cd09615">
    <property type="entry name" value="Jacalin_EEP"/>
    <property type="match status" value="1"/>
</dbReference>
<name>A0A8H3A4A8_9AGAM</name>
<dbReference type="PROSITE" id="PS51752">
    <property type="entry name" value="JACALIN_LECTIN"/>
    <property type="match status" value="1"/>
</dbReference>
<evidence type="ECO:0000259" key="1">
    <source>
        <dbReference type="PROSITE" id="PS51752"/>
    </source>
</evidence>
<reference evidence="2" key="1">
    <citation type="submission" date="2021-01" db="EMBL/GenBank/DDBJ databases">
        <authorList>
            <person name="Kaushik A."/>
        </authorList>
    </citation>
    <scope>NUCLEOTIDE SEQUENCE</scope>
    <source>
        <strain evidence="2">AG3-T5</strain>
    </source>
</reference>
<comment type="caution">
    <text evidence="2">The sequence shown here is derived from an EMBL/GenBank/DDBJ whole genome shotgun (WGS) entry which is preliminary data.</text>
</comment>
<dbReference type="EMBL" id="CAJMWW010000030">
    <property type="protein sequence ID" value="CAE6403390.1"/>
    <property type="molecule type" value="Genomic_DNA"/>
</dbReference>
<proteinExistence type="predicted"/>
<organism evidence="2 3">
    <name type="scientific">Rhizoctonia solani</name>
    <dbReference type="NCBI Taxonomy" id="456999"/>
    <lineage>
        <taxon>Eukaryota</taxon>
        <taxon>Fungi</taxon>
        <taxon>Dikarya</taxon>
        <taxon>Basidiomycota</taxon>
        <taxon>Agaricomycotina</taxon>
        <taxon>Agaricomycetes</taxon>
        <taxon>Cantharellales</taxon>
        <taxon>Ceratobasidiaceae</taxon>
        <taxon>Rhizoctonia</taxon>
    </lineage>
</organism>
<gene>
    <name evidence="2" type="ORF">RDB_LOCUS10707</name>
</gene>
<accession>A0A8H3A4A8</accession>